<sequence length="286" mass="31306">MILRSLPADSVGLGLRRSLLGPLREAPPGRVDFLEVAPENWIGVGGSLGDAFAELATRYPIICHGLSLSLGGPGELDETFLTRVRRFLDAHGCALYSEHLSACSDEQGQLYDLLPMPFNDAAVAHLAARIGRTQDILGRRIAVENISYYATLDAGSRGMREIDFVNAVLDRADCNLLLDVNNIVVNATNHDYDALEFLHALPGDRVAYIHVAGHYDEADDLKIDTHGAAVGEAVWSLLGEAYRRFGPRPTLLERDFNLPPFDELLAELDTVRRVNGALSRRGRHAA</sequence>
<dbReference type="EMBL" id="BMYD01000001">
    <property type="protein sequence ID" value="GHA75252.1"/>
    <property type="molecule type" value="Genomic_DNA"/>
</dbReference>
<organism evidence="2 3">
    <name type="scientific">Cognatilysobacter bugurensis</name>
    <dbReference type="NCBI Taxonomy" id="543356"/>
    <lineage>
        <taxon>Bacteria</taxon>
        <taxon>Pseudomonadati</taxon>
        <taxon>Pseudomonadota</taxon>
        <taxon>Gammaproteobacteria</taxon>
        <taxon>Lysobacterales</taxon>
        <taxon>Lysobacteraceae</taxon>
        <taxon>Cognatilysobacter</taxon>
    </lineage>
</organism>
<dbReference type="NCBIfam" id="NF003818">
    <property type="entry name" value="PRK05409.1"/>
    <property type="match status" value="1"/>
</dbReference>
<evidence type="ECO:0000313" key="2">
    <source>
        <dbReference type="EMBL" id="GHA75252.1"/>
    </source>
</evidence>
<dbReference type="SUPFAM" id="SSF51658">
    <property type="entry name" value="Xylose isomerase-like"/>
    <property type="match status" value="1"/>
</dbReference>
<dbReference type="PANTHER" id="PTHR42194:SF1">
    <property type="entry name" value="UPF0276 PROTEIN HI_1600"/>
    <property type="match status" value="1"/>
</dbReference>
<dbReference type="InterPro" id="IPR036237">
    <property type="entry name" value="Xyl_isomerase-like_sf"/>
</dbReference>
<gene>
    <name evidence="2" type="ORF">GCM10007067_10450</name>
</gene>
<proteinExistence type="inferred from homology"/>
<protein>
    <recommendedName>
        <fullName evidence="1">UPF0276 protein GCM10007067_10450</fullName>
    </recommendedName>
</protein>
<dbReference type="RefSeq" id="WP_229792324.1">
    <property type="nucleotide sequence ID" value="NZ_BMYD01000001.1"/>
</dbReference>
<dbReference type="AlphaFoldDB" id="A0A918SXH8"/>
<dbReference type="HAMAP" id="MF_00697">
    <property type="entry name" value="UPF0276"/>
    <property type="match status" value="1"/>
</dbReference>
<name>A0A918SXH8_9GAMM</name>
<evidence type="ECO:0000313" key="3">
    <source>
        <dbReference type="Proteomes" id="UP000646426"/>
    </source>
</evidence>
<evidence type="ECO:0000256" key="1">
    <source>
        <dbReference type="HAMAP-Rule" id="MF_00697"/>
    </source>
</evidence>
<dbReference type="Gene3D" id="3.20.20.150">
    <property type="entry name" value="Divalent-metal-dependent TIM barrel enzymes"/>
    <property type="match status" value="1"/>
</dbReference>
<reference evidence="2" key="2">
    <citation type="submission" date="2020-09" db="EMBL/GenBank/DDBJ databases">
        <authorList>
            <person name="Sun Q."/>
            <person name="Kim S."/>
        </authorList>
    </citation>
    <scope>NUCLEOTIDE SEQUENCE</scope>
    <source>
        <strain evidence="2">KCTC 23077</strain>
    </source>
</reference>
<accession>A0A918SXH8</accession>
<comment type="similarity">
    <text evidence="1">Belongs to the UPF0276 family.</text>
</comment>
<comment type="caution">
    <text evidence="2">The sequence shown here is derived from an EMBL/GenBank/DDBJ whole genome shotgun (WGS) entry which is preliminary data.</text>
</comment>
<dbReference type="Pfam" id="PF05114">
    <property type="entry name" value="MbnB_TglH_ChrH"/>
    <property type="match status" value="1"/>
</dbReference>
<dbReference type="PANTHER" id="PTHR42194">
    <property type="entry name" value="UPF0276 PROTEIN HI_1600"/>
    <property type="match status" value="1"/>
</dbReference>
<reference evidence="2" key="1">
    <citation type="journal article" date="2014" name="Int. J. Syst. Evol. Microbiol.">
        <title>Complete genome sequence of Corynebacterium casei LMG S-19264T (=DSM 44701T), isolated from a smear-ripened cheese.</title>
        <authorList>
            <consortium name="US DOE Joint Genome Institute (JGI-PGF)"/>
            <person name="Walter F."/>
            <person name="Albersmeier A."/>
            <person name="Kalinowski J."/>
            <person name="Ruckert C."/>
        </authorList>
    </citation>
    <scope>NUCLEOTIDE SEQUENCE</scope>
    <source>
        <strain evidence="2">KCTC 23077</strain>
    </source>
</reference>
<keyword evidence="3" id="KW-1185">Reference proteome</keyword>
<dbReference type="InterPro" id="IPR007801">
    <property type="entry name" value="MbnB/TglH/ChrH"/>
</dbReference>
<dbReference type="Proteomes" id="UP000646426">
    <property type="component" value="Unassembled WGS sequence"/>
</dbReference>